<gene>
    <name evidence="2" type="ORF">HJG59_016515</name>
</gene>
<protein>
    <submittedName>
        <fullName evidence="2">Sialic acid binding Ig like lectin 10</fullName>
    </submittedName>
</protein>
<keyword evidence="3" id="KW-1185">Reference proteome</keyword>
<accession>A0A7J8CAX3</accession>
<name>A0A7J8CAX3_MOLMO</name>
<evidence type="ECO:0000313" key="3">
    <source>
        <dbReference type="Proteomes" id="UP000550707"/>
    </source>
</evidence>
<evidence type="ECO:0000313" key="2">
    <source>
        <dbReference type="EMBL" id="KAF6408013.1"/>
    </source>
</evidence>
<sequence length="132" mass="14538">MKILRTTQVQAETPAQARTQAQARTPAQVGTQAQAETKRPRRAKRSSMLDYINVVPNAGGLAQNRKAKPSHLSKTSPEDANSPGLKLSPSAPESRDNEEELHYTTLSFPGLWPQPAQESKDTNSEYAEVNFH</sequence>
<proteinExistence type="predicted"/>
<feature type="compositionally biased region" description="Low complexity" evidence="1">
    <location>
        <begin position="10"/>
        <end position="28"/>
    </location>
</feature>
<evidence type="ECO:0000256" key="1">
    <source>
        <dbReference type="SAM" id="MobiDB-lite"/>
    </source>
</evidence>
<dbReference type="EMBL" id="JACASF010000021">
    <property type="protein sequence ID" value="KAF6408013.1"/>
    <property type="molecule type" value="Genomic_DNA"/>
</dbReference>
<comment type="caution">
    <text evidence="2">The sequence shown here is derived from an EMBL/GenBank/DDBJ whole genome shotgun (WGS) entry which is preliminary data.</text>
</comment>
<dbReference type="GO" id="GO:0030246">
    <property type="term" value="F:carbohydrate binding"/>
    <property type="evidence" value="ECO:0007669"/>
    <property type="project" value="UniProtKB-KW"/>
</dbReference>
<feature type="region of interest" description="Disordered" evidence="1">
    <location>
        <begin position="1"/>
        <end position="132"/>
    </location>
</feature>
<keyword evidence="2" id="KW-0430">Lectin</keyword>
<organism evidence="2 3">
    <name type="scientific">Molossus molossus</name>
    <name type="common">Pallas' mastiff bat</name>
    <name type="synonym">Vespertilio molossus</name>
    <dbReference type="NCBI Taxonomy" id="27622"/>
    <lineage>
        <taxon>Eukaryota</taxon>
        <taxon>Metazoa</taxon>
        <taxon>Chordata</taxon>
        <taxon>Craniata</taxon>
        <taxon>Vertebrata</taxon>
        <taxon>Euteleostomi</taxon>
        <taxon>Mammalia</taxon>
        <taxon>Eutheria</taxon>
        <taxon>Laurasiatheria</taxon>
        <taxon>Chiroptera</taxon>
        <taxon>Yangochiroptera</taxon>
        <taxon>Molossidae</taxon>
        <taxon>Molossus</taxon>
    </lineage>
</organism>
<dbReference type="AlphaFoldDB" id="A0A7J8CAX3"/>
<dbReference type="Proteomes" id="UP000550707">
    <property type="component" value="Unassembled WGS sequence"/>
</dbReference>
<reference evidence="2 3" key="1">
    <citation type="journal article" date="2020" name="Nature">
        <title>Six reference-quality genomes reveal evolution of bat adaptations.</title>
        <authorList>
            <person name="Jebb D."/>
            <person name="Huang Z."/>
            <person name="Pippel M."/>
            <person name="Hughes G.M."/>
            <person name="Lavrichenko K."/>
            <person name="Devanna P."/>
            <person name="Winkler S."/>
            <person name="Jermiin L.S."/>
            <person name="Skirmuntt E.C."/>
            <person name="Katzourakis A."/>
            <person name="Burkitt-Gray L."/>
            <person name="Ray D.A."/>
            <person name="Sullivan K.A.M."/>
            <person name="Roscito J.G."/>
            <person name="Kirilenko B.M."/>
            <person name="Davalos L.M."/>
            <person name="Corthals A.P."/>
            <person name="Power M.L."/>
            <person name="Jones G."/>
            <person name="Ransome R.D."/>
            <person name="Dechmann D.K.N."/>
            <person name="Locatelli A.G."/>
            <person name="Puechmaille S.J."/>
            <person name="Fedrigo O."/>
            <person name="Jarvis E.D."/>
            <person name="Hiller M."/>
            <person name="Vernes S.C."/>
            <person name="Myers E.W."/>
            <person name="Teeling E.C."/>
        </authorList>
    </citation>
    <scope>NUCLEOTIDE SEQUENCE [LARGE SCALE GENOMIC DNA]</scope>
    <source>
        <strain evidence="2">MMolMol1</strain>
        <tissue evidence="2">Muscle</tissue>
    </source>
</reference>